<sequence>MRFIDCINITGESCKAYDGNKEYISTGAVDVDHIDQNQIEIVSYDSKPSRANLITNDRSILFAKMQGTKKVLLINQELEKNIYSTGFFSVSPKNNVLNKKCLYHLLGSKTFLSQKDKYCSGATQKAITLEGLKKIEITVPELEKQDQIAKILDTIKSILESYKKELENYDLLVRARFVEMFGDPILNEKGWPTKSLENACRIIVDCPHSTPSYTTENTGFMCIRTSIVKKNRIMWDEIEYISENEYNRRIQRKKPEKGDVIYTREGAVLGIAAVIDRDCNVALGQRSMLLSPDCLQCTPEFLSTAMNCDTFLANALKGQSGSASPHINVGDIKAFKMIMPPVVQQKDFSTFVEQVDKSKYDAMYVDINVLEYRCE</sequence>
<dbReference type="Pfam" id="PF01420">
    <property type="entry name" value="Methylase_S"/>
    <property type="match status" value="2"/>
</dbReference>
<gene>
    <name evidence="5" type="ORF">B5F14_08380</name>
</gene>
<dbReference type="PANTHER" id="PTHR30408:SF12">
    <property type="entry name" value="TYPE I RESTRICTION ENZYME MJAVIII SPECIFICITY SUBUNIT"/>
    <property type="match status" value="1"/>
</dbReference>
<feature type="domain" description="Type I restriction modification DNA specificity" evidence="4">
    <location>
        <begin position="221"/>
        <end position="359"/>
    </location>
</feature>
<evidence type="ECO:0000313" key="5">
    <source>
        <dbReference type="EMBL" id="OUP58063.1"/>
    </source>
</evidence>
<keyword evidence="3" id="KW-0238">DNA-binding</keyword>
<dbReference type="RefSeq" id="WP_087158983.1">
    <property type="nucleotide sequence ID" value="NZ_NFKM01000018.1"/>
</dbReference>
<keyword evidence="2" id="KW-0680">Restriction system</keyword>
<proteinExistence type="inferred from homology"/>
<dbReference type="InterPro" id="IPR044946">
    <property type="entry name" value="Restrct_endonuc_typeI_TRD_sf"/>
</dbReference>
<comment type="similarity">
    <text evidence="1">Belongs to the type-I restriction system S methylase family.</text>
</comment>
<evidence type="ECO:0000256" key="3">
    <source>
        <dbReference type="ARBA" id="ARBA00023125"/>
    </source>
</evidence>
<dbReference type="GO" id="GO:0003677">
    <property type="term" value="F:DNA binding"/>
    <property type="evidence" value="ECO:0007669"/>
    <property type="project" value="UniProtKB-KW"/>
</dbReference>
<dbReference type="Proteomes" id="UP000195447">
    <property type="component" value="Unassembled WGS sequence"/>
</dbReference>
<dbReference type="GO" id="GO:0009307">
    <property type="term" value="P:DNA restriction-modification system"/>
    <property type="evidence" value="ECO:0007669"/>
    <property type="project" value="UniProtKB-KW"/>
</dbReference>
<dbReference type="Gene3D" id="3.90.220.20">
    <property type="entry name" value="DNA methylase specificity domains"/>
    <property type="match status" value="2"/>
</dbReference>
<name>A0A1Y4LMZ2_9FIRM</name>
<dbReference type="InterPro" id="IPR000055">
    <property type="entry name" value="Restrct_endonuc_typeI_TRD"/>
</dbReference>
<dbReference type="SUPFAM" id="SSF116734">
    <property type="entry name" value="DNA methylase specificity domain"/>
    <property type="match status" value="2"/>
</dbReference>
<evidence type="ECO:0000256" key="2">
    <source>
        <dbReference type="ARBA" id="ARBA00022747"/>
    </source>
</evidence>
<dbReference type="InterPro" id="IPR052021">
    <property type="entry name" value="Type-I_RS_S_subunit"/>
</dbReference>
<dbReference type="AlphaFoldDB" id="A0A1Y4LMZ2"/>
<feature type="domain" description="Type I restriction modification DNA specificity" evidence="4">
    <location>
        <begin position="14"/>
        <end position="166"/>
    </location>
</feature>
<reference evidence="6" key="1">
    <citation type="submission" date="2017-04" db="EMBL/GenBank/DDBJ databases">
        <title>Function of individual gut microbiota members based on whole genome sequencing of pure cultures obtained from chicken caecum.</title>
        <authorList>
            <person name="Medvecky M."/>
            <person name="Cejkova D."/>
            <person name="Polansky O."/>
            <person name="Karasova D."/>
            <person name="Kubasova T."/>
            <person name="Cizek A."/>
            <person name="Rychlik I."/>
        </authorList>
    </citation>
    <scope>NUCLEOTIDE SEQUENCE [LARGE SCALE GENOMIC DNA]</scope>
    <source>
        <strain evidence="6">An178</strain>
    </source>
</reference>
<evidence type="ECO:0000259" key="4">
    <source>
        <dbReference type="Pfam" id="PF01420"/>
    </source>
</evidence>
<keyword evidence="6" id="KW-1185">Reference proteome</keyword>
<accession>A0A1Y4LMZ2</accession>
<dbReference type="PANTHER" id="PTHR30408">
    <property type="entry name" value="TYPE-1 RESTRICTION ENZYME ECOKI SPECIFICITY PROTEIN"/>
    <property type="match status" value="1"/>
</dbReference>
<evidence type="ECO:0000313" key="6">
    <source>
        <dbReference type="Proteomes" id="UP000195447"/>
    </source>
</evidence>
<evidence type="ECO:0000256" key="1">
    <source>
        <dbReference type="ARBA" id="ARBA00010923"/>
    </source>
</evidence>
<dbReference type="EMBL" id="NFKM01000018">
    <property type="protein sequence ID" value="OUP58063.1"/>
    <property type="molecule type" value="Genomic_DNA"/>
</dbReference>
<protein>
    <recommendedName>
        <fullName evidence="4">Type I restriction modification DNA specificity domain-containing protein</fullName>
    </recommendedName>
</protein>
<organism evidence="5 6">
    <name type="scientific">Faecalitalea cylindroides</name>
    <dbReference type="NCBI Taxonomy" id="39483"/>
    <lineage>
        <taxon>Bacteria</taxon>
        <taxon>Bacillati</taxon>
        <taxon>Bacillota</taxon>
        <taxon>Erysipelotrichia</taxon>
        <taxon>Erysipelotrichales</taxon>
        <taxon>Erysipelotrichaceae</taxon>
        <taxon>Faecalitalea</taxon>
    </lineage>
</organism>
<comment type="caution">
    <text evidence="5">The sequence shown here is derived from an EMBL/GenBank/DDBJ whole genome shotgun (WGS) entry which is preliminary data.</text>
</comment>